<dbReference type="Proteomes" id="UP001254832">
    <property type="component" value="Unassembled WGS sequence"/>
</dbReference>
<feature type="domain" description="ABC transporter" evidence="3">
    <location>
        <begin position="5"/>
        <end position="233"/>
    </location>
</feature>
<sequence>MQTVFAGENIQFSYNKKKPVLKQLTLSVGDRQIYGLLGPNGAGKSTLTRVMLGLDKPQSGKIQWFNEYLNASTNKRVGYVPQDLALIYDLSAYENVLFFGKLYGLKGERLKKQVRFALEFVGLWEERKQKPKKFSGGMKRRLNIACGIVHNPDVIILDEPTVGVDPQSRNRILDAIIELNQLGTTVIYISHYMEEVEKICSHVGIMDDGQLLCQGKLDDVIQEYTDQAIIRLELQQKSTAYAKQLEDYVVLLSDGNRVELGVPKNDINTLSQIRESFGEDMKSFQYVTPNLEQVFFRLTRKNLRD</sequence>
<evidence type="ECO:0000313" key="5">
    <source>
        <dbReference type="Proteomes" id="UP001254832"/>
    </source>
</evidence>
<dbReference type="GO" id="GO:0005524">
    <property type="term" value="F:ATP binding"/>
    <property type="evidence" value="ECO:0007669"/>
    <property type="project" value="UniProtKB-KW"/>
</dbReference>
<comment type="caution">
    <text evidence="4">The sequence shown here is derived from an EMBL/GenBank/DDBJ whole genome shotgun (WGS) entry which is preliminary data.</text>
</comment>
<reference evidence="4" key="1">
    <citation type="submission" date="2023-07" db="EMBL/GenBank/DDBJ databases">
        <title>Sorghum-associated microbial communities from plants grown in Nebraska, USA.</title>
        <authorList>
            <person name="Schachtman D."/>
        </authorList>
    </citation>
    <scope>NUCLEOTIDE SEQUENCE</scope>
    <source>
        <strain evidence="4">BE80</strain>
    </source>
</reference>
<evidence type="ECO:0000259" key="3">
    <source>
        <dbReference type="PROSITE" id="PS50893"/>
    </source>
</evidence>
<keyword evidence="2 4" id="KW-0067">ATP-binding</keyword>
<accession>A0AAP5LNN8</accession>
<proteinExistence type="predicted"/>
<dbReference type="AlphaFoldDB" id="A0AAP5LNN8"/>
<dbReference type="InterPro" id="IPR003593">
    <property type="entry name" value="AAA+_ATPase"/>
</dbReference>
<dbReference type="InterPro" id="IPR027417">
    <property type="entry name" value="P-loop_NTPase"/>
</dbReference>
<dbReference type="SUPFAM" id="SSF52540">
    <property type="entry name" value="P-loop containing nucleoside triphosphate hydrolases"/>
    <property type="match status" value="1"/>
</dbReference>
<dbReference type="InterPro" id="IPR003439">
    <property type="entry name" value="ABC_transporter-like_ATP-bd"/>
</dbReference>
<dbReference type="Gene3D" id="3.40.50.300">
    <property type="entry name" value="P-loop containing nucleotide triphosphate hydrolases"/>
    <property type="match status" value="1"/>
</dbReference>
<dbReference type="Pfam" id="PF00005">
    <property type="entry name" value="ABC_tran"/>
    <property type="match status" value="1"/>
</dbReference>
<evidence type="ECO:0000256" key="2">
    <source>
        <dbReference type="ARBA" id="ARBA00022840"/>
    </source>
</evidence>
<dbReference type="PANTHER" id="PTHR43582:SF2">
    <property type="entry name" value="LINEARMYCIN RESISTANCE ATP-BINDING PROTEIN LNRL"/>
    <property type="match status" value="1"/>
</dbReference>
<dbReference type="RefSeq" id="WP_056692718.1">
    <property type="nucleotide sequence ID" value="NZ_JAVDTR010000014.1"/>
</dbReference>
<dbReference type="PANTHER" id="PTHR43582">
    <property type="entry name" value="LINEARMYCIN RESISTANCE ATP-BINDING PROTEIN LNRL"/>
    <property type="match status" value="1"/>
</dbReference>
<organism evidence="4 5">
    <name type="scientific">Paenibacillus amylolyticus</name>
    <dbReference type="NCBI Taxonomy" id="1451"/>
    <lineage>
        <taxon>Bacteria</taxon>
        <taxon>Bacillati</taxon>
        <taxon>Bacillota</taxon>
        <taxon>Bacilli</taxon>
        <taxon>Bacillales</taxon>
        <taxon>Paenibacillaceae</taxon>
        <taxon>Paenibacillus</taxon>
    </lineage>
</organism>
<dbReference type="SMART" id="SM00382">
    <property type="entry name" value="AAA"/>
    <property type="match status" value="1"/>
</dbReference>
<name>A0AAP5LNN8_PAEAM</name>
<dbReference type="EMBL" id="JAVDTR010000014">
    <property type="protein sequence ID" value="MDR6725932.1"/>
    <property type="molecule type" value="Genomic_DNA"/>
</dbReference>
<dbReference type="InterPro" id="IPR017871">
    <property type="entry name" value="ABC_transporter-like_CS"/>
</dbReference>
<dbReference type="CDD" id="cd03230">
    <property type="entry name" value="ABC_DR_subfamily_A"/>
    <property type="match status" value="1"/>
</dbReference>
<protein>
    <submittedName>
        <fullName evidence="4">ABC-2 type transport system ATP-binding protein</fullName>
    </submittedName>
</protein>
<dbReference type="GO" id="GO:0016887">
    <property type="term" value="F:ATP hydrolysis activity"/>
    <property type="evidence" value="ECO:0007669"/>
    <property type="project" value="InterPro"/>
</dbReference>
<keyword evidence="1" id="KW-0547">Nucleotide-binding</keyword>
<dbReference type="PROSITE" id="PS50893">
    <property type="entry name" value="ABC_TRANSPORTER_2"/>
    <property type="match status" value="1"/>
</dbReference>
<evidence type="ECO:0000313" key="4">
    <source>
        <dbReference type="EMBL" id="MDR6725932.1"/>
    </source>
</evidence>
<gene>
    <name evidence="4" type="ORF">J2W91_004437</name>
</gene>
<evidence type="ECO:0000256" key="1">
    <source>
        <dbReference type="ARBA" id="ARBA00022741"/>
    </source>
</evidence>
<dbReference type="PROSITE" id="PS00211">
    <property type="entry name" value="ABC_TRANSPORTER_1"/>
    <property type="match status" value="1"/>
</dbReference>